<dbReference type="RefSeq" id="WP_147846030.1">
    <property type="nucleotide sequence ID" value="NZ_VDUZ01000005.1"/>
</dbReference>
<dbReference type="Proteomes" id="UP000321638">
    <property type="component" value="Unassembled WGS sequence"/>
</dbReference>
<name>A0A5C8PT07_9HYPH</name>
<proteinExistence type="predicted"/>
<evidence type="ECO:0000313" key="2">
    <source>
        <dbReference type="EMBL" id="TXL79523.1"/>
    </source>
</evidence>
<feature type="compositionally biased region" description="Polar residues" evidence="1">
    <location>
        <begin position="145"/>
        <end position="159"/>
    </location>
</feature>
<accession>A0A5C8PT07</accession>
<reference evidence="2 3" key="1">
    <citation type="submission" date="2019-06" db="EMBL/GenBank/DDBJ databases">
        <title>New taxonomy in bacterial strain CC-CFT640, isolated from vineyard.</title>
        <authorList>
            <person name="Lin S.-Y."/>
            <person name="Tsai C.-F."/>
            <person name="Young C.-C."/>
        </authorList>
    </citation>
    <scope>NUCLEOTIDE SEQUENCE [LARGE SCALE GENOMIC DNA]</scope>
    <source>
        <strain evidence="2 3">CC-CFT640</strain>
    </source>
</reference>
<feature type="region of interest" description="Disordered" evidence="1">
    <location>
        <begin position="120"/>
        <end position="159"/>
    </location>
</feature>
<dbReference type="EMBL" id="VDUZ01000005">
    <property type="protein sequence ID" value="TXL79523.1"/>
    <property type="molecule type" value="Genomic_DNA"/>
</dbReference>
<keyword evidence="3" id="KW-1185">Reference proteome</keyword>
<feature type="region of interest" description="Disordered" evidence="1">
    <location>
        <begin position="68"/>
        <end position="93"/>
    </location>
</feature>
<evidence type="ECO:0000256" key="1">
    <source>
        <dbReference type="SAM" id="MobiDB-lite"/>
    </source>
</evidence>
<evidence type="ECO:0000313" key="3">
    <source>
        <dbReference type="Proteomes" id="UP000321638"/>
    </source>
</evidence>
<organism evidence="2 3">
    <name type="scientific">Vineibacter terrae</name>
    <dbReference type="NCBI Taxonomy" id="2586908"/>
    <lineage>
        <taxon>Bacteria</taxon>
        <taxon>Pseudomonadati</taxon>
        <taxon>Pseudomonadota</taxon>
        <taxon>Alphaproteobacteria</taxon>
        <taxon>Hyphomicrobiales</taxon>
        <taxon>Vineibacter</taxon>
    </lineage>
</organism>
<protein>
    <submittedName>
        <fullName evidence="2">Uncharacterized protein</fullName>
    </submittedName>
</protein>
<dbReference type="AlphaFoldDB" id="A0A5C8PT07"/>
<sequence>MLAATPPVMDRPGSALARSGKVVQAAALALLTLVLTLAGQASIARGALQMSAPLDGVVDRVVAGDRGILPAKPGLRTPGEAQGPRSTADQDPPVFIIAEPGPAPARPPLADPERVADRAVAPQAAGWVHRARGPPMERGVPSLTPRLSSWQATPSRLMA</sequence>
<gene>
    <name evidence="2" type="ORF">FHP25_06150</name>
</gene>
<comment type="caution">
    <text evidence="2">The sequence shown here is derived from an EMBL/GenBank/DDBJ whole genome shotgun (WGS) entry which is preliminary data.</text>
</comment>